<dbReference type="GO" id="GO:0005783">
    <property type="term" value="C:endoplasmic reticulum"/>
    <property type="evidence" value="ECO:0007669"/>
    <property type="project" value="TreeGrafter"/>
</dbReference>
<dbReference type="OrthoDB" id="387657at2759"/>
<feature type="signal peptide" evidence="1">
    <location>
        <begin position="1"/>
        <end position="16"/>
    </location>
</feature>
<keyword evidence="3" id="KW-0269">Exonuclease</keyword>
<dbReference type="GO" id="GO:0016020">
    <property type="term" value="C:membrane"/>
    <property type="evidence" value="ECO:0007669"/>
    <property type="project" value="GOC"/>
</dbReference>
<gene>
    <name evidence="3" type="ORF">AV274_3448</name>
</gene>
<dbReference type="SUPFAM" id="SSF56219">
    <property type="entry name" value="DNase I-like"/>
    <property type="match status" value="1"/>
</dbReference>
<dbReference type="InterPro" id="IPR005135">
    <property type="entry name" value="Endo/exonuclease/phosphatase"/>
</dbReference>
<dbReference type="Proteomes" id="UP000078348">
    <property type="component" value="Unassembled WGS sequence"/>
</dbReference>
<reference evidence="3 4" key="1">
    <citation type="submission" date="2016-05" db="EMBL/GenBank/DDBJ databases">
        <title>Nuclear genome of Blastocystis sp. subtype 1 NandII.</title>
        <authorList>
            <person name="Gentekaki E."/>
            <person name="Curtis B."/>
            <person name="Stairs C."/>
            <person name="Eme L."/>
            <person name="Herman E."/>
            <person name="Klimes V."/>
            <person name="Arias M.C."/>
            <person name="Elias M."/>
            <person name="Hilliou F."/>
            <person name="Klute M."/>
            <person name="Malik S.-B."/>
            <person name="Pightling A."/>
            <person name="Rachubinski R."/>
            <person name="Salas D."/>
            <person name="Schlacht A."/>
            <person name="Suga H."/>
            <person name="Archibald J."/>
            <person name="Ball S.G."/>
            <person name="Clark G."/>
            <person name="Dacks J."/>
            <person name="Van Der Giezen M."/>
            <person name="Tsaousis A."/>
            <person name="Roger A."/>
        </authorList>
    </citation>
    <scope>NUCLEOTIDE SEQUENCE [LARGE SCALE GENOMIC DNA]</scope>
    <source>
        <strain evidence="4">ATCC 50177 / NandII</strain>
    </source>
</reference>
<sequence length="511" mass="58704">MPFLVPFVLLLSLAYCKFWENEDGLPSKVFQNSYPLSPWGNPISINTADIAYGYILYNFKDLNPNDKEVRKVLEKVWKGICGKKTMLVQSPLNTSWSNMKQKDIIVQFARSQELRYTTDGVNWAKMRSFATGEIENVVMGTNYYIQFTATDNHNVVLTHNVTVSRDRSNNYFLFHHTFVPSGSHKDYLGEMHFITHIDRLTRRTTFLKSLRIVSYNAWNTMPASWFISGKPRFDWYYKRMLLMAEYVREADPDIIVFQEIRYDETLGDPTHRFQLQHLAELLPAYQYAFQPANMYVERGARVEEGVAIFSKFPIAKQDYIILSRDFADKDDNHQRVVLHATLSVPFLGPVHVYGTHLSLSERARDRTVVELAAFIDKNGENGFSVFCGDLNAEPDTRAIRYLIGLGDLDGKKTDYRDAFLQVHPEPVPRSSNEGVRRKALTFPTDNPVKRIDYIIYKQGKGVHVSVHNSQLIGIKPLKGTESDDIKAGMMSEKSAIWASDHRGVFADFVFS</sequence>
<dbReference type="STRING" id="478820.A0A196SCH3"/>
<accession>A0A196SCH3</accession>
<organism evidence="3 4">
    <name type="scientific">Blastocystis sp. subtype 1 (strain ATCC 50177 / NandII)</name>
    <dbReference type="NCBI Taxonomy" id="478820"/>
    <lineage>
        <taxon>Eukaryota</taxon>
        <taxon>Sar</taxon>
        <taxon>Stramenopiles</taxon>
        <taxon>Bigyra</taxon>
        <taxon>Opalozoa</taxon>
        <taxon>Opalinata</taxon>
        <taxon>Blastocystidae</taxon>
        <taxon>Blastocystis</taxon>
    </lineage>
</organism>
<dbReference type="GO" id="GO:0004519">
    <property type="term" value="F:endonuclease activity"/>
    <property type="evidence" value="ECO:0007669"/>
    <property type="project" value="UniProtKB-KW"/>
</dbReference>
<name>A0A196SCH3_BLAHN</name>
<feature type="domain" description="Endonuclease/exonuclease/phosphatase" evidence="2">
    <location>
        <begin position="214"/>
        <end position="501"/>
    </location>
</feature>
<keyword evidence="3" id="KW-0540">Nuclease</keyword>
<evidence type="ECO:0000313" key="4">
    <source>
        <dbReference type="Proteomes" id="UP000078348"/>
    </source>
</evidence>
<dbReference type="PANTHER" id="PTHR14859:SF16">
    <property type="entry name" value="ENDONUCLEASE_EXONUCLEASE_PHOSPHATASE DOMAIN-CONTAINING PROTEIN"/>
    <property type="match status" value="1"/>
</dbReference>
<keyword evidence="4" id="KW-1185">Reference proteome</keyword>
<dbReference type="Pfam" id="PF03372">
    <property type="entry name" value="Exo_endo_phos"/>
    <property type="match status" value="1"/>
</dbReference>
<proteinExistence type="predicted"/>
<dbReference type="Gene3D" id="3.60.10.10">
    <property type="entry name" value="Endonuclease/exonuclease/phosphatase"/>
    <property type="match status" value="1"/>
</dbReference>
<feature type="chain" id="PRO_5008274534" evidence="1">
    <location>
        <begin position="17"/>
        <end position="511"/>
    </location>
</feature>
<keyword evidence="1" id="KW-0732">Signal</keyword>
<dbReference type="AlphaFoldDB" id="A0A196SCH3"/>
<comment type="caution">
    <text evidence="3">The sequence shown here is derived from an EMBL/GenBank/DDBJ whole genome shotgun (WGS) entry which is preliminary data.</text>
</comment>
<keyword evidence="3" id="KW-0255">Endonuclease</keyword>
<dbReference type="GO" id="GO:0004527">
    <property type="term" value="F:exonuclease activity"/>
    <property type="evidence" value="ECO:0007669"/>
    <property type="project" value="UniProtKB-KW"/>
</dbReference>
<dbReference type="InterPro" id="IPR051916">
    <property type="entry name" value="GPI-anchor_lipid_remodeler"/>
</dbReference>
<dbReference type="EMBL" id="LXWW01000210">
    <property type="protein sequence ID" value="OAO14745.1"/>
    <property type="molecule type" value="Genomic_DNA"/>
</dbReference>
<protein>
    <submittedName>
        <fullName evidence="3">Endonuclease/exonuclease/phosphatase</fullName>
    </submittedName>
</protein>
<evidence type="ECO:0000259" key="2">
    <source>
        <dbReference type="Pfam" id="PF03372"/>
    </source>
</evidence>
<dbReference type="GO" id="GO:0006506">
    <property type="term" value="P:GPI anchor biosynthetic process"/>
    <property type="evidence" value="ECO:0007669"/>
    <property type="project" value="TreeGrafter"/>
</dbReference>
<dbReference type="InterPro" id="IPR036691">
    <property type="entry name" value="Endo/exonu/phosph_ase_sf"/>
</dbReference>
<evidence type="ECO:0000256" key="1">
    <source>
        <dbReference type="SAM" id="SignalP"/>
    </source>
</evidence>
<evidence type="ECO:0000313" key="3">
    <source>
        <dbReference type="EMBL" id="OAO14745.1"/>
    </source>
</evidence>
<dbReference type="PANTHER" id="PTHR14859">
    <property type="entry name" value="CALCOFLUOR WHITE HYPERSENSITIVE PROTEIN PRECURSOR"/>
    <property type="match status" value="1"/>
</dbReference>
<keyword evidence="3" id="KW-0378">Hydrolase</keyword>